<dbReference type="Pfam" id="PF13732">
    <property type="entry name" value="DrrA1-3_C"/>
    <property type="match status" value="1"/>
</dbReference>
<organism evidence="5 6">
    <name type="scientific">Candidatus Methylomirabilis limnetica</name>
    <dbReference type="NCBI Taxonomy" id="2033718"/>
    <lineage>
        <taxon>Bacteria</taxon>
        <taxon>Candidatus Methylomirabilota</taxon>
        <taxon>Candidatus Methylomirabilia</taxon>
        <taxon>Candidatus Methylomirabilales</taxon>
        <taxon>Candidatus Methylomirabilaceae</taxon>
        <taxon>Candidatus Methylomirabilis</taxon>
    </lineage>
</organism>
<dbReference type="GO" id="GO:0016887">
    <property type="term" value="F:ATP hydrolysis activity"/>
    <property type="evidence" value="ECO:0007669"/>
    <property type="project" value="InterPro"/>
</dbReference>
<evidence type="ECO:0000256" key="3">
    <source>
        <dbReference type="ARBA" id="ARBA00022840"/>
    </source>
</evidence>
<dbReference type="Gene3D" id="3.40.50.300">
    <property type="entry name" value="P-loop containing nucleotide triphosphate hydrolases"/>
    <property type="match status" value="1"/>
</dbReference>
<dbReference type="PANTHER" id="PTHR43038:SF3">
    <property type="entry name" value="ABC TRANSPORTER G FAMILY MEMBER 20 ISOFORM X1"/>
    <property type="match status" value="1"/>
</dbReference>
<keyword evidence="6" id="KW-1185">Reference proteome</keyword>
<dbReference type="PANTHER" id="PTHR43038">
    <property type="entry name" value="ATP-BINDING CASSETTE, SUB-FAMILY H, MEMBER 1"/>
    <property type="match status" value="1"/>
</dbReference>
<dbReference type="PROSITE" id="PS00211">
    <property type="entry name" value="ABC_TRANSPORTER_1"/>
    <property type="match status" value="1"/>
</dbReference>
<protein>
    <submittedName>
        <fullName evidence="5">Multidrug ABC transporter ATP-binding protein</fullName>
    </submittedName>
</protein>
<dbReference type="AlphaFoldDB" id="A0A2T4TWX4"/>
<sequence>MAEIDRDSCAVITKGLTKRFGKIVAVDHVDLTIKRGEIYGFLGSNGAGKSTTIRMLCGLLDATEGSGYVLGHDIATEPERIKEKIGYMSQRFSLYEDLTVRENLDFYASLYSVPNGIKRARIEQMIQMADLTGREGELAAHLSGGWKQRLALGCSIIHKPELLFLDEPTAGVDPVSRRNFWDLIYRLSEEGITIVATTHYMDEAEHCDSLGFIYQGRITAQGSREEIKANALKGQVLEIECHPIREATIFLETLPGVAEVVRFGNTIHVVIEEGGPSPTDVEARLTGEGLKVNRVEVATPSIEDIFVSFVGLVDRRSLRAQLKRMREGEI</sequence>
<dbReference type="InterPro" id="IPR003439">
    <property type="entry name" value="ABC_transporter-like_ATP-bd"/>
</dbReference>
<dbReference type="SMART" id="SM00382">
    <property type="entry name" value="AAA"/>
    <property type="match status" value="1"/>
</dbReference>
<dbReference type="Proteomes" id="UP000241436">
    <property type="component" value="Unassembled WGS sequence"/>
</dbReference>
<reference evidence="5 6" key="1">
    <citation type="submission" date="2017-09" db="EMBL/GenBank/DDBJ databases">
        <title>Bloom of a denitrifying methanotroph, Candidatus Methylomirabilis limnetica, in a deep stratified lake.</title>
        <authorList>
            <person name="Graf J.S."/>
            <person name="Marchant H.K."/>
            <person name="Tienken D."/>
            <person name="Hach P.F."/>
            <person name="Brand A."/>
            <person name="Schubert C.J."/>
            <person name="Kuypers M.M."/>
            <person name="Milucka J."/>
        </authorList>
    </citation>
    <scope>NUCLEOTIDE SEQUENCE [LARGE SCALE GENOMIC DNA]</scope>
    <source>
        <strain evidence="5 6">Zug</strain>
    </source>
</reference>
<dbReference type="InterPro" id="IPR003593">
    <property type="entry name" value="AAA+_ATPase"/>
</dbReference>
<dbReference type="SUPFAM" id="SSF52540">
    <property type="entry name" value="P-loop containing nucleoside triphosphate hydrolases"/>
    <property type="match status" value="1"/>
</dbReference>
<evidence type="ECO:0000313" key="6">
    <source>
        <dbReference type="Proteomes" id="UP000241436"/>
    </source>
</evidence>
<evidence type="ECO:0000259" key="4">
    <source>
        <dbReference type="PROSITE" id="PS50893"/>
    </source>
</evidence>
<dbReference type="Pfam" id="PF00005">
    <property type="entry name" value="ABC_tran"/>
    <property type="match status" value="1"/>
</dbReference>
<keyword evidence="3 5" id="KW-0067">ATP-binding</keyword>
<accession>A0A2T4TWX4</accession>
<comment type="caution">
    <text evidence="5">The sequence shown here is derived from an EMBL/GenBank/DDBJ whole genome shotgun (WGS) entry which is preliminary data.</text>
</comment>
<dbReference type="InterPro" id="IPR027417">
    <property type="entry name" value="P-loop_NTPase"/>
</dbReference>
<keyword evidence="2" id="KW-0547">Nucleotide-binding</keyword>
<dbReference type="CDD" id="cd03230">
    <property type="entry name" value="ABC_DR_subfamily_A"/>
    <property type="match status" value="1"/>
</dbReference>
<gene>
    <name evidence="5" type="ORF">CLG94_07430</name>
</gene>
<dbReference type="EMBL" id="NVQC01000022">
    <property type="protein sequence ID" value="PTL35600.1"/>
    <property type="molecule type" value="Genomic_DNA"/>
</dbReference>
<dbReference type="PROSITE" id="PS50893">
    <property type="entry name" value="ABC_TRANSPORTER_2"/>
    <property type="match status" value="1"/>
</dbReference>
<reference evidence="6" key="2">
    <citation type="journal article" date="2018" name="Environ. Microbiol.">
        <title>Bloom of a denitrifying methanotroph, 'Candidatus Methylomirabilis limnetica', in a deep stratified lake.</title>
        <authorList>
            <person name="Graf J.S."/>
            <person name="Mayr M.J."/>
            <person name="Marchant H.K."/>
            <person name="Tienken D."/>
            <person name="Hach P.F."/>
            <person name="Brand A."/>
            <person name="Schubert C.J."/>
            <person name="Kuypers M.M."/>
            <person name="Milucka J."/>
        </authorList>
    </citation>
    <scope>NUCLEOTIDE SEQUENCE [LARGE SCALE GENOMIC DNA]</scope>
    <source>
        <strain evidence="6">Zug</strain>
    </source>
</reference>
<evidence type="ECO:0000313" key="5">
    <source>
        <dbReference type="EMBL" id="PTL35600.1"/>
    </source>
</evidence>
<dbReference type="RefSeq" id="WP_107562250.1">
    <property type="nucleotide sequence ID" value="NZ_NVQC01000022.1"/>
</dbReference>
<evidence type="ECO:0000256" key="1">
    <source>
        <dbReference type="ARBA" id="ARBA00022448"/>
    </source>
</evidence>
<name>A0A2T4TWX4_9BACT</name>
<evidence type="ECO:0000256" key="2">
    <source>
        <dbReference type="ARBA" id="ARBA00022741"/>
    </source>
</evidence>
<dbReference type="GO" id="GO:0005524">
    <property type="term" value="F:ATP binding"/>
    <property type="evidence" value="ECO:0007669"/>
    <property type="project" value="UniProtKB-KW"/>
</dbReference>
<feature type="domain" description="ABC transporter" evidence="4">
    <location>
        <begin position="11"/>
        <end position="240"/>
    </location>
</feature>
<proteinExistence type="predicted"/>
<dbReference type="InterPro" id="IPR025302">
    <property type="entry name" value="DrrA1/2-like_C"/>
</dbReference>
<keyword evidence="1" id="KW-0813">Transport</keyword>
<dbReference type="InterPro" id="IPR017871">
    <property type="entry name" value="ABC_transporter-like_CS"/>
</dbReference>
<dbReference type="OrthoDB" id="9805130at2"/>